<dbReference type="SUPFAM" id="SSF49899">
    <property type="entry name" value="Concanavalin A-like lectins/glucanases"/>
    <property type="match status" value="1"/>
</dbReference>
<keyword evidence="3" id="KW-0862">Zinc</keyword>
<dbReference type="Ensembl" id="ENSELUT00000101934.1">
    <property type="protein sequence ID" value="ENSELUP00000087197.1"/>
    <property type="gene ID" value="ENSELUG00000044391.1"/>
</dbReference>
<dbReference type="PANTHER" id="PTHR25465">
    <property type="entry name" value="B-BOX DOMAIN CONTAINING"/>
    <property type="match status" value="1"/>
</dbReference>
<organism evidence="6 7">
    <name type="scientific">Esox lucius</name>
    <name type="common">Northern pike</name>
    <dbReference type="NCBI Taxonomy" id="8010"/>
    <lineage>
        <taxon>Eukaryota</taxon>
        <taxon>Metazoa</taxon>
        <taxon>Chordata</taxon>
        <taxon>Craniata</taxon>
        <taxon>Vertebrata</taxon>
        <taxon>Euteleostomi</taxon>
        <taxon>Actinopterygii</taxon>
        <taxon>Neopterygii</taxon>
        <taxon>Teleostei</taxon>
        <taxon>Protacanthopterygii</taxon>
        <taxon>Esociformes</taxon>
        <taxon>Esocidae</taxon>
        <taxon>Esox</taxon>
    </lineage>
</organism>
<evidence type="ECO:0000256" key="1">
    <source>
        <dbReference type="ARBA" id="ARBA00022723"/>
    </source>
</evidence>
<dbReference type="PANTHER" id="PTHR25465:SF5">
    <property type="entry name" value="E3 UBIQUITIN_ISG15 LIGASE TRIM25-RELATED"/>
    <property type="match status" value="1"/>
</dbReference>
<dbReference type="InterPro" id="IPR043136">
    <property type="entry name" value="B30.2/SPRY_sf"/>
</dbReference>
<dbReference type="InterPro" id="IPR006574">
    <property type="entry name" value="PRY"/>
</dbReference>
<evidence type="ECO:0000256" key="4">
    <source>
        <dbReference type="SAM" id="MobiDB-lite"/>
    </source>
</evidence>
<evidence type="ECO:0000313" key="7">
    <source>
        <dbReference type="Proteomes" id="UP000265140"/>
    </source>
</evidence>
<feature type="region of interest" description="Disordered" evidence="4">
    <location>
        <begin position="1"/>
        <end position="24"/>
    </location>
</feature>
<dbReference type="Pfam" id="PF00622">
    <property type="entry name" value="SPRY"/>
    <property type="match status" value="1"/>
</dbReference>
<accession>A0AAY5KL85</accession>
<dbReference type="InterPro" id="IPR051051">
    <property type="entry name" value="E3_ubiq-ligase_TRIM/RNF"/>
</dbReference>
<dbReference type="AlphaFoldDB" id="A0AAY5KL85"/>
<proteinExistence type="predicted"/>
<protein>
    <recommendedName>
        <fullName evidence="5">B30.2/SPRY domain-containing protein</fullName>
    </recommendedName>
</protein>
<reference evidence="6" key="2">
    <citation type="submission" date="2025-08" db="UniProtKB">
        <authorList>
            <consortium name="Ensembl"/>
        </authorList>
    </citation>
    <scope>IDENTIFICATION</scope>
</reference>
<evidence type="ECO:0000259" key="5">
    <source>
        <dbReference type="PROSITE" id="PS50188"/>
    </source>
</evidence>
<dbReference type="GO" id="GO:0008270">
    <property type="term" value="F:zinc ion binding"/>
    <property type="evidence" value="ECO:0007669"/>
    <property type="project" value="UniProtKB-KW"/>
</dbReference>
<dbReference type="InterPro" id="IPR003877">
    <property type="entry name" value="SPRY_dom"/>
</dbReference>
<dbReference type="GeneTree" id="ENSGT01150000286922"/>
<evidence type="ECO:0000313" key="6">
    <source>
        <dbReference type="Ensembl" id="ENSELUP00000087197.1"/>
    </source>
</evidence>
<dbReference type="GO" id="GO:0005737">
    <property type="term" value="C:cytoplasm"/>
    <property type="evidence" value="ECO:0007669"/>
    <property type="project" value="UniProtKB-ARBA"/>
</dbReference>
<feature type="domain" description="B30.2/SPRY" evidence="5">
    <location>
        <begin position="27"/>
        <end position="217"/>
    </location>
</feature>
<dbReference type="Pfam" id="PF13765">
    <property type="entry name" value="PRY"/>
    <property type="match status" value="1"/>
</dbReference>
<dbReference type="FunFam" id="2.60.120.920:FF:000066">
    <property type="entry name" value="Si:ch211-208f21.3"/>
    <property type="match status" value="1"/>
</dbReference>
<evidence type="ECO:0000256" key="3">
    <source>
        <dbReference type="ARBA" id="ARBA00022833"/>
    </source>
</evidence>
<keyword evidence="2" id="KW-0863">Zinc-finger</keyword>
<dbReference type="Proteomes" id="UP000265140">
    <property type="component" value="Chromosome 5"/>
</dbReference>
<dbReference type="PROSITE" id="PS50188">
    <property type="entry name" value="B302_SPRY"/>
    <property type="match status" value="1"/>
</dbReference>
<dbReference type="PRINTS" id="PR01407">
    <property type="entry name" value="BUTYPHLNCDUF"/>
</dbReference>
<keyword evidence="1" id="KW-0479">Metal-binding</keyword>
<dbReference type="CDD" id="cd16040">
    <property type="entry name" value="SPRY_PRY_SNTX"/>
    <property type="match status" value="1"/>
</dbReference>
<keyword evidence="7" id="KW-1185">Reference proteome</keyword>
<dbReference type="Gene3D" id="2.60.120.920">
    <property type="match status" value="1"/>
</dbReference>
<dbReference type="SMART" id="SM00449">
    <property type="entry name" value="SPRY"/>
    <property type="match status" value="1"/>
</dbReference>
<evidence type="ECO:0000256" key="2">
    <source>
        <dbReference type="ARBA" id="ARBA00022771"/>
    </source>
</evidence>
<dbReference type="SMART" id="SM00589">
    <property type="entry name" value="PRY"/>
    <property type="match status" value="1"/>
</dbReference>
<feature type="compositionally biased region" description="Basic and acidic residues" evidence="4">
    <location>
        <begin position="8"/>
        <end position="17"/>
    </location>
</feature>
<name>A0AAY5KL85_ESOLU</name>
<dbReference type="InterPro" id="IPR013320">
    <property type="entry name" value="ConA-like_dom_sf"/>
</dbReference>
<reference evidence="6 7" key="1">
    <citation type="submission" date="2020-02" db="EMBL/GenBank/DDBJ databases">
        <title>Esox lucius (northern pike) genome, fEsoLuc1, primary haplotype.</title>
        <authorList>
            <person name="Myers G."/>
            <person name="Karagic N."/>
            <person name="Meyer A."/>
            <person name="Pippel M."/>
            <person name="Reichard M."/>
            <person name="Winkler S."/>
            <person name="Tracey A."/>
            <person name="Sims Y."/>
            <person name="Howe K."/>
            <person name="Rhie A."/>
            <person name="Formenti G."/>
            <person name="Durbin R."/>
            <person name="Fedrigo O."/>
            <person name="Jarvis E.D."/>
        </authorList>
    </citation>
    <scope>NUCLEOTIDE SEQUENCE [LARGE SCALE GENOMIC DNA]</scope>
</reference>
<sequence>LPIPKQTDTQRARGKDKRDRHRPTHTQIKGVRLSLMLFFILLDSCQLTLDPNTAYQNLCLSEGNRKVTCSNEVQSYPDHPDRFTFHNQVLCREGLSGVCYWEVEWSGGGVGVAVSYKEISRKGNGNKCLFGHNDQSWMLFCSTSRCYFYHNTNRTDIHVPCSSRVGVYLDHRAGTLSFYSVSDTMTLLHRVQTTFTQPLYPGFYVHYGRSVKILTPI</sequence>
<dbReference type="InterPro" id="IPR001870">
    <property type="entry name" value="B30.2/SPRY"/>
</dbReference>
<dbReference type="InterPro" id="IPR003879">
    <property type="entry name" value="Butyrophylin_SPRY"/>
</dbReference>
<reference evidence="6" key="3">
    <citation type="submission" date="2025-09" db="UniProtKB">
        <authorList>
            <consortium name="Ensembl"/>
        </authorList>
    </citation>
    <scope>IDENTIFICATION</scope>
</reference>